<dbReference type="eggNOG" id="ENOG5032SIF">
    <property type="taxonomic scope" value="Bacteria"/>
</dbReference>
<dbReference type="KEGG" id="mmr:Mmar10_0576"/>
<evidence type="ECO:0000313" key="2">
    <source>
        <dbReference type="Proteomes" id="UP000001964"/>
    </source>
</evidence>
<accession>Q0AS68</accession>
<dbReference type="Proteomes" id="UP000001964">
    <property type="component" value="Chromosome"/>
</dbReference>
<name>Q0AS68_MARMM</name>
<sequence length="196" mass="21859">MIIQATSGQAEFPRLGERALWLAGLALYIVGQVLLRQGQDFVEAQRPIDFAHWSLLVGGVMMLPLAGRLPWRNIHWLTIPLLYAGITALIGMCVLDFVFWALPNGEMENTVARQLIGTPAVWSPFITFGPNYIFVTAVVLPCLSYLSVSRIGALLVVIGSMVMLFGTQWYNVAGWVLILIGYAMCFDWLRRGRLTD</sequence>
<keyword evidence="2" id="KW-1185">Reference proteome</keyword>
<evidence type="ECO:0000313" key="1">
    <source>
        <dbReference type="EMBL" id="ABI64869.1"/>
    </source>
</evidence>
<dbReference type="HOGENOM" id="CLU_1459286_0_0_5"/>
<organism evidence="1 2">
    <name type="scientific">Maricaulis maris (strain MCS10)</name>
    <name type="common">Caulobacter maris</name>
    <dbReference type="NCBI Taxonomy" id="394221"/>
    <lineage>
        <taxon>Bacteria</taxon>
        <taxon>Pseudomonadati</taxon>
        <taxon>Pseudomonadota</taxon>
        <taxon>Alphaproteobacteria</taxon>
        <taxon>Maricaulales</taxon>
        <taxon>Maricaulaceae</taxon>
        <taxon>Maricaulis</taxon>
    </lineage>
</organism>
<proteinExistence type="predicted"/>
<dbReference type="EMBL" id="CP000449">
    <property type="protein sequence ID" value="ABI64869.1"/>
    <property type="molecule type" value="Genomic_DNA"/>
</dbReference>
<dbReference type="RefSeq" id="WP_011642516.1">
    <property type="nucleotide sequence ID" value="NC_008347.1"/>
</dbReference>
<reference evidence="1 2" key="1">
    <citation type="submission" date="2006-08" db="EMBL/GenBank/DDBJ databases">
        <title>Complete sequence of Maricaulis maris MCS10.</title>
        <authorList>
            <consortium name="US DOE Joint Genome Institute"/>
            <person name="Copeland A."/>
            <person name="Lucas S."/>
            <person name="Lapidus A."/>
            <person name="Barry K."/>
            <person name="Detter J.C."/>
            <person name="Glavina del Rio T."/>
            <person name="Hammon N."/>
            <person name="Israni S."/>
            <person name="Dalin E."/>
            <person name="Tice H."/>
            <person name="Pitluck S."/>
            <person name="Saunders E."/>
            <person name="Brettin T."/>
            <person name="Bruce D."/>
            <person name="Han C."/>
            <person name="Tapia R."/>
            <person name="Gilna P."/>
            <person name="Schmutz J."/>
            <person name="Larimer F."/>
            <person name="Land M."/>
            <person name="Hauser L."/>
            <person name="Kyrpides N."/>
            <person name="Mikhailova N."/>
            <person name="Viollier P."/>
            <person name="Stephens C."/>
            <person name="Richardson P."/>
        </authorList>
    </citation>
    <scope>NUCLEOTIDE SEQUENCE [LARGE SCALE GENOMIC DNA]</scope>
    <source>
        <strain evidence="1 2">MCS10</strain>
    </source>
</reference>
<dbReference type="AlphaFoldDB" id="Q0AS68"/>
<gene>
    <name evidence="1" type="ordered locus">Mmar10_0576</name>
</gene>
<dbReference type="STRING" id="394221.Mmar10_0576"/>
<dbReference type="OrthoDB" id="7630526at2"/>
<protein>
    <submittedName>
        <fullName evidence="1">Uncharacterized protein</fullName>
    </submittedName>
</protein>